<evidence type="ECO:0000313" key="1">
    <source>
        <dbReference type="EMBL" id="KAG0444687.1"/>
    </source>
</evidence>
<protein>
    <submittedName>
        <fullName evidence="1">Uncharacterized protein</fullName>
    </submittedName>
</protein>
<reference evidence="1 2" key="1">
    <citation type="journal article" date="2020" name="Cell">
        <title>Large-Scale Comparative Analyses of Tick Genomes Elucidate Their Genetic Diversity and Vector Capacities.</title>
        <authorList>
            <consortium name="Tick Genome and Microbiome Consortium (TIGMIC)"/>
            <person name="Jia N."/>
            <person name="Wang J."/>
            <person name="Shi W."/>
            <person name="Du L."/>
            <person name="Sun Y."/>
            <person name="Zhan W."/>
            <person name="Jiang J.F."/>
            <person name="Wang Q."/>
            <person name="Zhang B."/>
            <person name="Ji P."/>
            <person name="Bell-Sakyi L."/>
            <person name="Cui X.M."/>
            <person name="Yuan T.T."/>
            <person name="Jiang B.G."/>
            <person name="Yang W.F."/>
            <person name="Lam T.T."/>
            <person name="Chang Q.C."/>
            <person name="Ding S.J."/>
            <person name="Wang X.J."/>
            <person name="Zhu J.G."/>
            <person name="Ruan X.D."/>
            <person name="Zhao L."/>
            <person name="Wei J.T."/>
            <person name="Ye R.Z."/>
            <person name="Que T.C."/>
            <person name="Du C.H."/>
            <person name="Zhou Y.H."/>
            <person name="Cheng J.X."/>
            <person name="Dai P.F."/>
            <person name="Guo W.B."/>
            <person name="Han X.H."/>
            <person name="Huang E.J."/>
            <person name="Li L.F."/>
            <person name="Wei W."/>
            <person name="Gao Y.C."/>
            <person name="Liu J.Z."/>
            <person name="Shao H.Z."/>
            <person name="Wang X."/>
            <person name="Wang C.C."/>
            <person name="Yang T.C."/>
            <person name="Huo Q.B."/>
            <person name="Li W."/>
            <person name="Chen H.Y."/>
            <person name="Chen S.E."/>
            <person name="Zhou L.G."/>
            <person name="Ni X.B."/>
            <person name="Tian J.H."/>
            <person name="Sheng Y."/>
            <person name="Liu T."/>
            <person name="Pan Y.S."/>
            <person name="Xia L.Y."/>
            <person name="Li J."/>
            <person name="Zhao F."/>
            <person name="Cao W.C."/>
        </authorList>
    </citation>
    <scope>NUCLEOTIDE SEQUENCE [LARGE SCALE GENOMIC DNA]</scope>
    <source>
        <strain evidence="1">Iper-2018</strain>
    </source>
</reference>
<gene>
    <name evidence="1" type="ORF">HPB47_013509</name>
</gene>
<comment type="caution">
    <text evidence="1">The sequence shown here is derived from an EMBL/GenBank/DDBJ whole genome shotgun (WGS) entry which is preliminary data.</text>
</comment>
<keyword evidence="2" id="KW-1185">Reference proteome</keyword>
<accession>A0AC60R1W4</accession>
<evidence type="ECO:0000313" key="2">
    <source>
        <dbReference type="Proteomes" id="UP000805193"/>
    </source>
</evidence>
<dbReference type="EMBL" id="JABSTQ010001641">
    <property type="protein sequence ID" value="KAG0444687.1"/>
    <property type="molecule type" value="Genomic_DNA"/>
</dbReference>
<dbReference type="Proteomes" id="UP000805193">
    <property type="component" value="Unassembled WGS sequence"/>
</dbReference>
<proteinExistence type="predicted"/>
<name>A0AC60R1W4_IXOPE</name>
<organism evidence="1 2">
    <name type="scientific">Ixodes persulcatus</name>
    <name type="common">Taiga tick</name>
    <dbReference type="NCBI Taxonomy" id="34615"/>
    <lineage>
        <taxon>Eukaryota</taxon>
        <taxon>Metazoa</taxon>
        <taxon>Ecdysozoa</taxon>
        <taxon>Arthropoda</taxon>
        <taxon>Chelicerata</taxon>
        <taxon>Arachnida</taxon>
        <taxon>Acari</taxon>
        <taxon>Parasitiformes</taxon>
        <taxon>Ixodida</taxon>
        <taxon>Ixodoidea</taxon>
        <taxon>Ixodidae</taxon>
        <taxon>Ixodinae</taxon>
        <taxon>Ixodes</taxon>
    </lineage>
</organism>
<sequence length="610" mass="67085">MSSQSGHWNCKEKVFKSYQNSLTMELKELLQLSFLLASRVTGGRKGGVRSSEETFLAGLGSTLVHKLLGGSRRETLQHRDAGLAPASRGRGGGGCHPVSGSTLKEQRPPCGWRAVQLALLPRVLEGTLTGDTHPLEGSVFPPVPSRAVQPAVCHTVKTVTTLIARVLFRRLVHFLAASEYHAVMLDFHAMGQFPGVTGCMDCTHVHIRSPSRDDAEVYRNRKGVFLNVQINVIYLHAITGPQLQFFDVVASWPGSVHDSCSIFDGSRLRALYKESRVPGLLLGDIGYACLPLLMTPLTNPGVTNSPGGRWNASTAKNVVPAPMEVIYGLKLGKAGFPQFDSHRALQEHLKCSGFKNIEGTILASIMDARLKNPPCQVARALRMRVRVSKWMPNITLWSRRIWSKTHIREKKGKKKKPAKKIPTTEEDTPQEEPGEIRDGARRVEKRSKTMTAANPTDAQPSTSGRESSNTSVEIRTQLGQAQLACVNAIVPVGGILKRDQLEATTSTVQMITNICTDLIARNAYLEGRLESETKHYKPNDTRTYADIAKIIGNQDNETVKAVQAEAAQDSRREGEREALLIYPNNPSEGKEFAQHGPEICPCPRRPGIHQ</sequence>